<dbReference type="AlphaFoldDB" id="A0A344PGN3"/>
<keyword evidence="4" id="KW-1185">Reference proteome</keyword>
<dbReference type="KEGG" id="pars:DRW48_01435"/>
<gene>
    <name evidence="3" type="ORF">DRW48_01435</name>
</gene>
<evidence type="ECO:0000313" key="4">
    <source>
        <dbReference type="Proteomes" id="UP000252023"/>
    </source>
</evidence>
<dbReference type="InterPro" id="IPR014044">
    <property type="entry name" value="CAP_dom"/>
</dbReference>
<organism evidence="3 4">
    <name type="scientific">Paracoccus suum</name>
    <dbReference type="NCBI Taxonomy" id="2259340"/>
    <lineage>
        <taxon>Bacteria</taxon>
        <taxon>Pseudomonadati</taxon>
        <taxon>Pseudomonadota</taxon>
        <taxon>Alphaproteobacteria</taxon>
        <taxon>Rhodobacterales</taxon>
        <taxon>Paracoccaceae</taxon>
        <taxon>Paracoccus</taxon>
    </lineage>
</organism>
<dbReference type="OrthoDB" id="7846629at2"/>
<evidence type="ECO:0000313" key="3">
    <source>
        <dbReference type="EMBL" id="AXC48538.1"/>
    </source>
</evidence>
<dbReference type="InterPro" id="IPR035940">
    <property type="entry name" value="CAP_sf"/>
</dbReference>
<reference evidence="4" key="1">
    <citation type="submission" date="2018-07" db="EMBL/GenBank/DDBJ databases">
        <title>Genome sequencing of Paracoccus sp. SC2-6.</title>
        <authorList>
            <person name="Heo J."/>
            <person name="Kim S.-J."/>
            <person name="Kwon S.-W."/>
        </authorList>
    </citation>
    <scope>NUCLEOTIDE SEQUENCE [LARGE SCALE GENOMIC DNA]</scope>
    <source>
        <strain evidence="4">SC2-6</strain>
    </source>
</reference>
<evidence type="ECO:0000256" key="1">
    <source>
        <dbReference type="SAM" id="SignalP"/>
    </source>
</evidence>
<dbReference type="PROSITE" id="PS51257">
    <property type="entry name" value="PROKAR_LIPOPROTEIN"/>
    <property type="match status" value="1"/>
</dbReference>
<feature type="domain" description="SCP" evidence="2">
    <location>
        <begin position="52"/>
        <end position="164"/>
    </location>
</feature>
<dbReference type="RefSeq" id="WP_114074858.1">
    <property type="nucleotide sequence ID" value="NZ_CP030918.1"/>
</dbReference>
<evidence type="ECO:0000259" key="2">
    <source>
        <dbReference type="Pfam" id="PF00188"/>
    </source>
</evidence>
<dbReference type="EMBL" id="CP030918">
    <property type="protein sequence ID" value="AXC48538.1"/>
    <property type="molecule type" value="Genomic_DNA"/>
</dbReference>
<keyword evidence="1" id="KW-0732">Signal</keyword>
<dbReference type="Gene3D" id="3.40.33.10">
    <property type="entry name" value="CAP"/>
    <property type="match status" value="1"/>
</dbReference>
<name>A0A344PGN3_9RHOB</name>
<dbReference type="Proteomes" id="UP000252023">
    <property type="component" value="Chromosome"/>
</dbReference>
<sequence>MTKLGLMVLCAALALGACARQPVQLGPDGKPLPVAYKITPAEQAAIGPRVLGEVNRLRSASGAPALILHPQLNAAAAAHARDMSAQNRAWHFGSDGSSPIDRIQRQGYMGQLIGENISETYENDIATLSAWMQTRDTRDVIMDPDARNLGMSWFQEPSGKIWWVLLTGA</sequence>
<proteinExistence type="predicted"/>
<dbReference type="PANTHER" id="PTHR31157">
    <property type="entry name" value="SCP DOMAIN-CONTAINING PROTEIN"/>
    <property type="match status" value="1"/>
</dbReference>
<feature type="chain" id="PRO_5016988410" evidence="1">
    <location>
        <begin position="20"/>
        <end position="169"/>
    </location>
</feature>
<dbReference type="CDD" id="cd05379">
    <property type="entry name" value="CAP_bacterial"/>
    <property type="match status" value="1"/>
</dbReference>
<protein>
    <submittedName>
        <fullName evidence="3">CAP domain-containing protein</fullName>
    </submittedName>
</protein>
<accession>A0A344PGN3</accession>
<dbReference type="Pfam" id="PF00188">
    <property type="entry name" value="CAP"/>
    <property type="match status" value="1"/>
</dbReference>
<dbReference type="SUPFAM" id="SSF55797">
    <property type="entry name" value="PR-1-like"/>
    <property type="match status" value="1"/>
</dbReference>
<dbReference type="PANTHER" id="PTHR31157:SF1">
    <property type="entry name" value="SCP DOMAIN-CONTAINING PROTEIN"/>
    <property type="match status" value="1"/>
</dbReference>
<feature type="signal peptide" evidence="1">
    <location>
        <begin position="1"/>
        <end position="19"/>
    </location>
</feature>